<sequence length="184" mass="20716">MGKIVELRTRPDRLRRDQETALREALLPFEDDMPGGVMRELFTLIDRRSASRNKWTFVMLSPEQNMLVVQYLTANSERPLLAVNVWALCFQHLRVDTGEVMLAREELAEKLGTSADQISRVMSELVAFGAITRRRQKVGGLRGPGLVQYFMNPRVATHLGGAERDKAQQDAPLLRLIEAAPSAS</sequence>
<organism evidence="1">
    <name type="scientific">uncultured prokaryote</name>
    <dbReference type="NCBI Taxonomy" id="198431"/>
    <lineage>
        <taxon>unclassified sequences</taxon>
        <taxon>environmental samples</taxon>
    </lineage>
</organism>
<reference evidence="1" key="1">
    <citation type="submission" date="2015-06" db="EMBL/GenBank/DDBJ databases">
        <authorList>
            <person name="Joergensen T."/>
        </authorList>
    </citation>
    <scope>NUCLEOTIDE SEQUENCE</scope>
    <source>
        <strain evidence="1">RGFK1120</strain>
    </source>
</reference>
<dbReference type="SUPFAM" id="SSF46785">
    <property type="entry name" value="Winged helix' DNA-binding domain"/>
    <property type="match status" value="1"/>
</dbReference>
<accession>A0A0H5Q4Y8</accession>
<dbReference type="EMBL" id="LN853701">
    <property type="protein sequence ID" value="CRY96515.1"/>
    <property type="molecule type" value="Genomic_DNA"/>
</dbReference>
<dbReference type="Gene3D" id="1.10.10.10">
    <property type="entry name" value="Winged helix-like DNA-binding domain superfamily/Winged helix DNA-binding domain"/>
    <property type="match status" value="1"/>
</dbReference>
<dbReference type="InterPro" id="IPR036388">
    <property type="entry name" value="WH-like_DNA-bd_sf"/>
</dbReference>
<protein>
    <recommendedName>
        <fullName evidence="2">HTH crp-type domain-containing protein</fullName>
    </recommendedName>
</protein>
<proteinExistence type="predicted"/>
<reference evidence="1" key="2">
    <citation type="submission" date="2015-07" db="EMBL/GenBank/DDBJ databases">
        <title>Plasmids, circular viruses and viroids from rat gut.</title>
        <authorList>
            <person name="Jorgensen T.J."/>
            <person name="Hansen M.A."/>
            <person name="Xu Z."/>
            <person name="Tabak M.A."/>
            <person name="Sorensen S.J."/>
            <person name="Hansen L.H."/>
        </authorList>
    </citation>
    <scope>NUCLEOTIDE SEQUENCE</scope>
    <source>
        <strain evidence="1">RGFK1120</strain>
    </source>
</reference>
<dbReference type="InterPro" id="IPR036390">
    <property type="entry name" value="WH_DNA-bd_sf"/>
</dbReference>
<dbReference type="AlphaFoldDB" id="A0A0H5Q4Y8"/>
<name>A0A0H5Q4Y8_9ZZZZ</name>
<evidence type="ECO:0008006" key="2">
    <source>
        <dbReference type="Google" id="ProtNLM"/>
    </source>
</evidence>
<evidence type="ECO:0000313" key="1">
    <source>
        <dbReference type="EMBL" id="CRY96515.1"/>
    </source>
</evidence>